<organism evidence="1 2">
    <name type="scientific">Potamilus streckersoni</name>
    <dbReference type="NCBI Taxonomy" id="2493646"/>
    <lineage>
        <taxon>Eukaryota</taxon>
        <taxon>Metazoa</taxon>
        <taxon>Spiralia</taxon>
        <taxon>Lophotrochozoa</taxon>
        <taxon>Mollusca</taxon>
        <taxon>Bivalvia</taxon>
        <taxon>Autobranchia</taxon>
        <taxon>Heteroconchia</taxon>
        <taxon>Palaeoheterodonta</taxon>
        <taxon>Unionida</taxon>
        <taxon>Unionoidea</taxon>
        <taxon>Unionidae</taxon>
        <taxon>Ambleminae</taxon>
        <taxon>Lampsilini</taxon>
        <taxon>Potamilus</taxon>
    </lineage>
</organism>
<accession>A0AAE0RXV0</accession>
<comment type="caution">
    <text evidence="1">The sequence shown here is derived from an EMBL/GenBank/DDBJ whole genome shotgun (WGS) entry which is preliminary data.</text>
</comment>
<reference evidence="1" key="3">
    <citation type="submission" date="2023-05" db="EMBL/GenBank/DDBJ databases">
        <authorList>
            <person name="Smith C.H."/>
        </authorList>
    </citation>
    <scope>NUCLEOTIDE SEQUENCE</scope>
    <source>
        <strain evidence="1">CHS0354</strain>
        <tissue evidence="1">Mantle</tissue>
    </source>
</reference>
<keyword evidence="2" id="KW-1185">Reference proteome</keyword>
<evidence type="ECO:0000313" key="2">
    <source>
        <dbReference type="Proteomes" id="UP001195483"/>
    </source>
</evidence>
<sequence>MEIPDYYKDVSKRLIRVLDTAGLGEDARWKRINMWLQCEGLEDMVFVTKCEMSVHVFGSQAEATTTMMLNADIDFVYYRKNISVLQDLQNWRHGTKIFLMIIDDTTFRRYVKLQAVLRDQPIAVSHVQNSHLMLNRYGQSVLRNSTAINKVNTDDEQCGPATTTIK</sequence>
<gene>
    <name evidence="1" type="ORF">CHS0354_017463</name>
</gene>
<dbReference type="Proteomes" id="UP001195483">
    <property type="component" value="Unassembled WGS sequence"/>
</dbReference>
<dbReference type="EMBL" id="JAEAOA010001079">
    <property type="protein sequence ID" value="KAK3581604.1"/>
    <property type="molecule type" value="Genomic_DNA"/>
</dbReference>
<name>A0AAE0RXV0_9BIVA</name>
<reference evidence="1" key="1">
    <citation type="journal article" date="2021" name="Genome Biol. Evol.">
        <title>A High-Quality Reference Genome for a Parasitic Bivalve with Doubly Uniparental Inheritance (Bivalvia: Unionida).</title>
        <authorList>
            <person name="Smith C.H."/>
        </authorList>
    </citation>
    <scope>NUCLEOTIDE SEQUENCE</scope>
    <source>
        <strain evidence="1">CHS0354</strain>
    </source>
</reference>
<dbReference type="AlphaFoldDB" id="A0AAE0RXV0"/>
<evidence type="ECO:0000313" key="1">
    <source>
        <dbReference type="EMBL" id="KAK3581604.1"/>
    </source>
</evidence>
<reference evidence="1" key="2">
    <citation type="journal article" date="2021" name="Genome Biol. Evol.">
        <title>Developing a high-quality reference genome for a parasitic bivalve with doubly uniparental inheritance (Bivalvia: Unionida).</title>
        <authorList>
            <person name="Smith C.H."/>
        </authorList>
    </citation>
    <scope>NUCLEOTIDE SEQUENCE</scope>
    <source>
        <strain evidence="1">CHS0354</strain>
        <tissue evidence="1">Mantle</tissue>
    </source>
</reference>
<protein>
    <submittedName>
        <fullName evidence="1">Uncharacterized protein</fullName>
    </submittedName>
</protein>
<proteinExistence type="predicted"/>